<reference evidence="3" key="1">
    <citation type="journal article" date="2020" name="Nature">
        <title>Giant virus diversity and host interactions through global metagenomics.</title>
        <authorList>
            <person name="Schulz F."/>
            <person name="Roux S."/>
            <person name="Paez-Espino D."/>
            <person name="Jungbluth S."/>
            <person name="Walsh D.A."/>
            <person name="Denef V.J."/>
            <person name="McMahon K.D."/>
            <person name="Konstantinidis K.T."/>
            <person name="Eloe-Fadrosh E.A."/>
            <person name="Kyrpides N.C."/>
            <person name="Woyke T."/>
        </authorList>
    </citation>
    <scope>NUCLEOTIDE SEQUENCE</scope>
    <source>
        <strain evidence="3">GVMAG-M-3300023184-68</strain>
    </source>
</reference>
<accession>A0A6C0IBE2</accession>
<name>A0A6C0IBE2_9ZZZZ</name>
<proteinExistence type="predicted"/>
<feature type="domain" description="C2H2-type" evidence="2">
    <location>
        <begin position="42"/>
        <end position="74"/>
    </location>
</feature>
<dbReference type="AlphaFoldDB" id="A0A6C0IBE2"/>
<evidence type="ECO:0000259" key="2">
    <source>
        <dbReference type="PROSITE" id="PS50157"/>
    </source>
</evidence>
<keyword evidence="1" id="KW-0175">Coiled coil</keyword>
<organism evidence="3">
    <name type="scientific">viral metagenome</name>
    <dbReference type="NCBI Taxonomy" id="1070528"/>
    <lineage>
        <taxon>unclassified sequences</taxon>
        <taxon>metagenomes</taxon>
        <taxon>organismal metagenomes</taxon>
    </lineage>
</organism>
<dbReference type="PROSITE" id="PS50157">
    <property type="entry name" value="ZINC_FINGER_C2H2_2"/>
    <property type="match status" value="1"/>
</dbReference>
<feature type="coiled-coil region" evidence="1">
    <location>
        <begin position="97"/>
        <end position="124"/>
    </location>
</feature>
<sequence length="305" mass="36043">MVIRRCECCNYSTSAKHVFEDHLKSKKHLLQQNLSITPVKSYDCCKCNKKYFSYSGLYVHNKKCKSTLYTNNPPTETNDQSNTVITAEMFQKIIESHEKLVESNEKLHNEIQEIKRNQEKTAENPSSINITNNITNNNNYNDIRIYLNSKCDNAMNIDKFMEFMELNRDDIIEMNKSKTYCLGAIKLIKKYIQSISLENRPMHCVNKIPSQPAMFFIRDENIWKEECHSMINYQLGYVDYFENESEKMLMTHFLDKFIEKLEEISSSDKNLKHPDDIVNKSYKTDKQINILYEMKHMLELDVSEI</sequence>
<dbReference type="EMBL" id="MN740153">
    <property type="protein sequence ID" value="QHT90348.1"/>
    <property type="molecule type" value="Genomic_DNA"/>
</dbReference>
<evidence type="ECO:0000256" key="1">
    <source>
        <dbReference type="SAM" id="Coils"/>
    </source>
</evidence>
<protein>
    <recommendedName>
        <fullName evidence="2">C2H2-type domain-containing protein</fullName>
    </recommendedName>
</protein>
<evidence type="ECO:0000313" key="3">
    <source>
        <dbReference type="EMBL" id="QHT90348.1"/>
    </source>
</evidence>
<dbReference type="InterPro" id="IPR013087">
    <property type="entry name" value="Znf_C2H2_type"/>
</dbReference>